<dbReference type="AlphaFoldDB" id="A0A2N9H5V8"/>
<sequence>MQRIDEEDVLLLSIARERVRNERNAAAIGRNGEYVSANTHYRPALVIWAKVLPRHRPATSIGRVKSVRGRAVRGGSGTGCGFARLTHQDLVLHNTRPRRTVRLDKGRDQYPGKRSHLTMLFYAQRGRNFVVKMLAIRPGPGVVPVYHHREQPAWQMLVLQSSPHQLSQGSPVERTRI</sequence>
<reference evidence="1" key="1">
    <citation type="submission" date="2018-02" db="EMBL/GenBank/DDBJ databases">
        <authorList>
            <person name="Cohen D.B."/>
            <person name="Kent A.D."/>
        </authorList>
    </citation>
    <scope>NUCLEOTIDE SEQUENCE</scope>
</reference>
<dbReference type="EMBL" id="OIVN01002856">
    <property type="protein sequence ID" value="SPD06954.1"/>
    <property type="molecule type" value="Genomic_DNA"/>
</dbReference>
<name>A0A2N9H5V8_FAGSY</name>
<accession>A0A2N9H5V8</accession>
<proteinExistence type="predicted"/>
<evidence type="ECO:0000313" key="1">
    <source>
        <dbReference type="EMBL" id="SPD06954.1"/>
    </source>
</evidence>
<protein>
    <submittedName>
        <fullName evidence="1">Uncharacterized protein</fullName>
    </submittedName>
</protein>
<gene>
    <name evidence="1" type="ORF">FSB_LOCUS34836</name>
</gene>
<organism evidence="1">
    <name type="scientific">Fagus sylvatica</name>
    <name type="common">Beechnut</name>
    <dbReference type="NCBI Taxonomy" id="28930"/>
    <lineage>
        <taxon>Eukaryota</taxon>
        <taxon>Viridiplantae</taxon>
        <taxon>Streptophyta</taxon>
        <taxon>Embryophyta</taxon>
        <taxon>Tracheophyta</taxon>
        <taxon>Spermatophyta</taxon>
        <taxon>Magnoliopsida</taxon>
        <taxon>eudicotyledons</taxon>
        <taxon>Gunneridae</taxon>
        <taxon>Pentapetalae</taxon>
        <taxon>rosids</taxon>
        <taxon>fabids</taxon>
        <taxon>Fagales</taxon>
        <taxon>Fagaceae</taxon>
        <taxon>Fagus</taxon>
    </lineage>
</organism>